<reference evidence="1" key="2">
    <citation type="submission" date="2021-09" db="EMBL/GenBank/DDBJ databases">
        <authorList>
            <person name="Jia N."/>
            <person name="Wang J."/>
            <person name="Shi W."/>
            <person name="Du L."/>
            <person name="Sun Y."/>
            <person name="Zhan W."/>
            <person name="Jiang J."/>
            <person name="Wang Q."/>
            <person name="Zhang B."/>
            <person name="Ji P."/>
            <person name="Sakyi L.B."/>
            <person name="Cui X."/>
            <person name="Yuan T."/>
            <person name="Jiang B."/>
            <person name="Yang W."/>
            <person name="Lam T.T.-Y."/>
            <person name="Chang Q."/>
            <person name="Ding S."/>
            <person name="Wang X."/>
            <person name="Zhu J."/>
            <person name="Ruan X."/>
            <person name="Zhao L."/>
            <person name="Wei J."/>
            <person name="Que T."/>
            <person name="Du C."/>
            <person name="Cheng J."/>
            <person name="Dai P."/>
            <person name="Han X."/>
            <person name="Huang E."/>
            <person name="Gao Y."/>
            <person name="Liu J."/>
            <person name="Shao H."/>
            <person name="Ye R."/>
            <person name="Li L."/>
            <person name="Wei W."/>
            <person name="Wang X."/>
            <person name="Wang C."/>
            <person name="Huo Q."/>
            <person name="Li W."/>
            <person name="Guo W."/>
            <person name="Chen H."/>
            <person name="Chen S."/>
            <person name="Zhou L."/>
            <person name="Zhou L."/>
            <person name="Ni X."/>
            <person name="Tian J."/>
            <person name="Zhou Y."/>
            <person name="Sheng Y."/>
            <person name="Liu T."/>
            <person name="Pan Y."/>
            <person name="Xia L."/>
            <person name="Li J."/>
            <person name="Zhao F."/>
            <person name="Cao W."/>
        </authorList>
    </citation>
    <scope>NUCLEOTIDE SEQUENCE</scope>
    <source>
        <strain evidence="1">Rmic-2018</strain>
        <tissue evidence="1">Larvae</tissue>
    </source>
</reference>
<keyword evidence="2" id="KW-1185">Reference proteome</keyword>
<organism evidence="1 2">
    <name type="scientific">Rhipicephalus microplus</name>
    <name type="common">Cattle tick</name>
    <name type="synonym">Boophilus microplus</name>
    <dbReference type="NCBI Taxonomy" id="6941"/>
    <lineage>
        <taxon>Eukaryota</taxon>
        <taxon>Metazoa</taxon>
        <taxon>Ecdysozoa</taxon>
        <taxon>Arthropoda</taxon>
        <taxon>Chelicerata</taxon>
        <taxon>Arachnida</taxon>
        <taxon>Acari</taxon>
        <taxon>Parasitiformes</taxon>
        <taxon>Ixodida</taxon>
        <taxon>Ixodoidea</taxon>
        <taxon>Ixodidae</taxon>
        <taxon>Rhipicephalinae</taxon>
        <taxon>Rhipicephalus</taxon>
        <taxon>Boophilus</taxon>
    </lineage>
</organism>
<comment type="caution">
    <text evidence="1">The sequence shown here is derived from an EMBL/GenBank/DDBJ whole genome shotgun (WGS) entry which is preliminary data.</text>
</comment>
<sequence>MYAAIPLPMFLQCPGSSPIPWRHWHPVLQVYIDATARDATPEHKKALLQNALGVEGLNSYLLAVKDEPIPAVDHVGPADAVQDAYAATLQQLDNSLDLVIEEKHVNRALQQLDALSSVAVSSRHGRDSVTYLPPIGTFVLLQLLRKPVPSAHRLRLLPRLPARLTPVLQRRRRLTWERASPAVCRSTGWMLTLARRGHAPVCVAEEEDTSEASADPQGM</sequence>
<protein>
    <recommendedName>
        <fullName evidence="3">Tick transposon</fullName>
    </recommendedName>
</protein>
<evidence type="ECO:0000313" key="1">
    <source>
        <dbReference type="EMBL" id="KAH8023048.1"/>
    </source>
</evidence>
<dbReference type="Proteomes" id="UP000821866">
    <property type="component" value="Chromosome 6"/>
</dbReference>
<evidence type="ECO:0000313" key="2">
    <source>
        <dbReference type="Proteomes" id="UP000821866"/>
    </source>
</evidence>
<proteinExistence type="predicted"/>
<name>A0A9J6DMG1_RHIMP</name>
<reference evidence="1" key="1">
    <citation type="journal article" date="2020" name="Cell">
        <title>Large-Scale Comparative Analyses of Tick Genomes Elucidate Their Genetic Diversity and Vector Capacities.</title>
        <authorList>
            <consortium name="Tick Genome and Microbiome Consortium (TIGMIC)"/>
            <person name="Jia N."/>
            <person name="Wang J."/>
            <person name="Shi W."/>
            <person name="Du L."/>
            <person name="Sun Y."/>
            <person name="Zhan W."/>
            <person name="Jiang J.F."/>
            <person name="Wang Q."/>
            <person name="Zhang B."/>
            <person name="Ji P."/>
            <person name="Bell-Sakyi L."/>
            <person name="Cui X.M."/>
            <person name="Yuan T.T."/>
            <person name="Jiang B.G."/>
            <person name="Yang W.F."/>
            <person name="Lam T.T."/>
            <person name="Chang Q.C."/>
            <person name="Ding S.J."/>
            <person name="Wang X.J."/>
            <person name="Zhu J.G."/>
            <person name="Ruan X.D."/>
            <person name="Zhao L."/>
            <person name="Wei J.T."/>
            <person name="Ye R.Z."/>
            <person name="Que T.C."/>
            <person name="Du C.H."/>
            <person name="Zhou Y.H."/>
            <person name="Cheng J.X."/>
            <person name="Dai P.F."/>
            <person name="Guo W.B."/>
            <person name="Han X.H."/>
            <person name="Huang E.J."/>
            <person name="Li L.F."/>
            <person name="Wei W."/>
            <person name="Gao Y.C."/>
            <person name="Liu J.Z."/>
            <person name="Shao H.Z."/>
            <person name="Wang X."/>
            <person name="Wang C.C."/>
            <person name="Yang T.C."/>
            <person name="Huo Q.B."/>
            <person name="Li W."/>
            <person name="Chen H.Y."/>
            <person name="Chen S.E."/>
            <person name="Zhou L.G."/>
            <person name="Ni X.B."/>
            <person name="Tian J.H."/>
            <person name="Sheng Y."/>
            <person name="Liu T."/>
            <person name="Pan Y.S."/>
            <person name="Xia L.Y."/>
            <person name="Li J."/>
            <person name="Zhao F."/>
            <person name="Cao W.C."/>
        </authorList>
    </citation>
    <scope>NUCLEOTIDE SEQUENCE</scope>
    <source>
        <strain evidence="1">Rmic-2018</strain>
    </source>
</reference>
<gene>
    <name evidence="1" type="ORF">HPB51_010824</name>
</gene>
<evidence type="ECO:0008006" key="3">
    <source>
        <dbReference type="Google" id="ProtNLM"/>
    </source>
</evidence>
<dbReference type="EMBL" id="JABSTU010000008">
    <property type="protein sequence ID" value="KAH8023048.1"/>
    <property type="molecule type" value="Genomic_DNA"/>
</dbReference>
<accession>A0A9J6DMG1</accession>
<dbReference type="AlphaFoldDB" id="A0A9J6DMG1"/>